<gene>
    <name evidence="4" type="primary">LOC129604991</name>
</gene>
<dbReference type="GO" id="GO:0008168">
    <property type="term" value="F:methyltransferase activity"/>
    <property type="evidence" value="ECO:0007669"/>
    <property type="project" value="InterPro"/>
</dbReference>
<dbReference type="GO" id="GO:0016706">
    <property type="term" value="F:2-oxoglutarate-dependent dioxygenase activity"/>
    <property type="evidence" value="ECO:0007669"/>
    <property type="project" value="InterPro"/>
</dbReference>
<dbReference type="RefSeq" id="XP_055369843.1">
    <property type="nucleotide sequence ID" value="XM_055513868.1"/>
</dbReference>
<dbReference type="PANTHER" id="PTHR47510:SF3">
    <property type="entry name" value="ENDO_EXONUCLEASE_PHOSPHATASE DOMAIN-CONTAINING PROTEIN"/>
    <property type="match status" value="1"/>
</dbReference>
<dbReference type="Proteomes" id="UP000515150">
    <property type="component" value="Chromosome 13"/>
</dbReference>
<evidence type="ECO:0000313" key="3">
    <source>
        <dbReference type="Proteomes" id="UP000515150"/>
    </source>
</evidence>
<dbReference type="AlphaFoldDB" id="A0A9W2Y737"/>
<feature type="domain" description="Reverse transcriptase" evidence="2">
    <location>
        <begin position="573"/>
        <end position="840"/>
    </location>
</feature>
<evidence type="ECO:0000313" key="4">
    <source>
        <dbReference type="RefSeq" id="XP_055369843.1"/>
    </source>
</evidence>
<reference evidence="4" key="1">
    <citation type="submission" date="2025-08" db="UniProtKB">
        <authorList>
            <consortium name="RefSeq"/>
        </authorList>
    </citation>
    <scope>IDENTIFICATION</scope>
</reference>
<dbReference type="InterPro" id="IPR043502">
    <property type="entry name" value="DNA/RNA_pol_sf"/>
</dbReference>
<accession>A0A9W2Y737</accession>
<keyword evidence="3" id="KW-1185">Reference proteome</keyword>
<dbReference type="PANTHER" id="PTHR47510">
    <property type="entry name" value="REVERSE TRANSCRIPTASE DOMAIN-CONTAINING PROTEIN"/>
    <property type="match status" value="1"/>
</dbReference>
<dbReference type="Pfam" id="PF00078">
    <property type="entry name" value="RVT_1"/>
    <property type="match status" value="1"/>
</dbReference>
<dbReference type="GeneID" id="129604991"/>
<feature type="compositionally biased region" description="Polar residues" evidence="1">
    <location>
        <begin position="454"/>
        <end position="470"/>
    </location>
</feature>
<feature type="region of interest" description="Disordered" evidence="1">
    <location>
        <begin position="453"/>
        <end position="533"/>
    </location>
</feature>
<proteinExistence type="predicted"/>
<protein>
    <submittedName>
        <fullName evidence="4">Uncharacterized protein LOC129604991</fullName>
    </submittedName>
</protein>
<dbReference type="InterPro" id="IPR000477">
    <property type="entry name" value="RT_dom"/>
</dbReference>
<evidence type="ECO:0000256" key="1">
    <source>
        <dbReference type="SAM" id="MobiDB-lite"/>
    </source>
</evidence>
<dbReference type="SUPFAM" id="SSF56672">
    <property type="entry name" value="DNA/RNA polymerases"/>
    <property type="match status" value="1"/>
</dbReference>
<feature type="compositionally biased region" description="Polar residues" evidence="1">
    <location>
        <begin position="480"/>
        <end position="501"/>
    </location>
</feature>
<dbReference type="InterPro" id="IPR036691">
    <property type="entry name" value="Endo/exonu/phosph_ase_sf"/>
</dbReference>
<evidence type="ECO:0000259" key="2">
    <source>
        <dbReference type="PROSITE" id="PS50878"/>
    </source>
</evidence>
<dbReference type="OrthoDB" id="10037236at2759"/>
<dbReference type="SUPFAM" id="SSF56219">
    <property type="entry name" value="DNase I-like"/>
    <property type="match status" value="1"/>
</dbReference>
<dbReference type="Pfam" id="PF09004">
    <property type="entry name" value="ALKBH8_N"/>
    <property type="match status" value="1"/>
</dbReference>
<organism evidence="3 4">
    <name type="scientific">Betta splendens</name>
    <name type="common">Siamese fighting fish</name>
    <dbReference type="NCBI Taxonomy" id="158456"/>
    <lineage>
        <taxon>Eukaryota</taxon>
        <taxon>Metazoa</taxon>
        <taxon>Chordata</taxon>
        <taxon>Craniata</taxon>
        <taxon>Vertebrata</taxon>
        <taxon>Euteleostomi</taxon>
        <taxon>Actinopterygii</taxon>
        <taxon>Neopterygii</taxon>
        <taxon>Teleostei</taxon>
        <taxon>Neoteleostei</taxon>
        <taxon>Acanthomorphata</taxon>
        <taxon>Anabantaria</taxon>
        <taxon>Anabantiformes</taxon>
        <taxon>Anabantoidei</taxon>
        <taxon>Osphronemidae</taxon>
        <taxon>Betta</taxon>
    </lineage>
</organism>
<sequence>MCVGVRARIVYTAKQLIALRSAVVLPRDRHEITAEVLVKSRRGRRAGKLRREKTRRFRPAVPSVIMGNVRSLANKIDELAALTRYQPEYRTSSVLLFTETWLTSLIPDSTVALDNFHLLRADRTENSGKRKGGGLAVFVNIRWCMPRHCTVKMKLCNRDIELLAVGMRPFYLPREFTHVIIIAVYVRPSANADTASETLLSVTSRLQTQHPQALFLISGDFNHAPPSAALPTYTQYVTCPTRDNKTLDLFYANTKEAYAASSLPPLGRADHNILHLLPVYKPVVHRQPVVPRTVKRWTAESEEALRDCFNTTVWTELCDPHGEDINAITDCVTDYINFCCENTVPTRRVRCFTNSKPWVTPDIKALLKEKKRAFKSGDREELRRVQKELRRKIREGKSSYRRKMEEQLQQNNVSEVWRSLKTISGFKAPHPQAEGDLSWVNELNSHFNRFDQAPTHTSQQLPPNLLSPHTTGLPAPTALHTFTQSPLPSALTTGDSSQPHPLTSHHTESLPQPLTSHHTKTLPPPLSFSSTQVRSELRKIKARKAAGPDGISSRLLKSCAGELCGVMEHVFNLSLKLRVVPQLWKTSCVVPVPKTPHAKDPSSFRPVALTSHLMKTLERLVLGNLRSAVGTYLDPLQFAYRHGIGVDDAVIFLLHRALSHLEKPGSTVRIMFFDFSSAFNTIQPMLLKHKLEEAGVDLHLTEWIMDYLTNRPQFVRARDCVSDTLTCSVGAPQGTVLAPFLFTLYTSDFRHNTDSCVLQKFSDDSAIVGLITDDDDAEYRGLTQNFVDWCQRNHLLINVGKTKEMVVDFRRQQPALIPPMHIQGRDIERVDSYKYLGVHLNNKLDWTHNTDALYRKGQSRLYLLRRLRSFGVKGPLLKTFYDSVVASAILYGVVCWGSSITARDRKRLDRIIRKSSSVLGCTLDTVQEVGERRVLAKLTSIMDQVSHPLEDSLSALESSFSSRLIHPRCVKERYRRSFLPAAVRLYNQNC</sequence>
<dbReference type="Gene3D" id="3.60.10.10">
    <property type="entry name" value="Endonuclease/exonuclease/phosphatase"/>
    <property type="match status" value="1"/>
</dbReference>
<dbReference type="InterPro" id="IPR015095">
    <property type="entry name" value="AlkB_hom8_N"/>
</dbReference>
<dbReference type="CDD" id="cd01650">
    <property type="entry name" value="RT_nLTR_like"/>
    <property type="match status" value="1"/>
</dbReference>
<dbReference type="PROSITE" id="PS50878">
    <property type="entry name" value="RT_POL"/>
    <property type="match status" value="1"/>
</dbReference>
<name>A0A9W2Y737_BETSP</name>
<dbReference type="KEGG" id="bspl:129604991"/>